<evidence type="ECO:0000256" key="5">
    <source>
        <dbReference type="ARBA" id="ARBA00022692"/>
    </source>
</evidence>
<gene>
    <name evidence="11" type="ORF">DDZ44_03195</name>
</gene>
<proteinExistence type="inferred from homology"/>
<dbReference type="AlphaFoldDB" id="A0A354YXI9"/>
<dbReference type="CDD" id="cd04187">
    <property type="entry name" value="DPM1_like_bac"/>
    <property type="match status" value="1"/>
</dbReference>
<evidence type="ECO:0000256" key="2">
    <source>
        <dbReference type="ARBA" id="ARBA00022475"/>
    </source>
</evidence>
<protein>
    <submittedName>
        <fullName evidence="11">Glycosyltransferase</fullName>
    </submittedName>
</protein>
<keyword evidence="7 9" id="KW-0472">Membrane</keyword>
<dbReference type="EMBL" id="DNZF01000067">
    <property type="protein sequence ID" value="HBK52932.1"/>
    <property type="molecule type" value="Genomic_DNA"/>
</dbReference>
<evidence type="ECO:0000259" key="10">
    <source>
        <dbReference type="Pfam" id="PF00535"/>
    </source>
</evidence>
<keyword evidence="4 11" id="KW-0808">Transferase</keyword>
<dbReference type="PANTHER" id="PTHR48090">
    <property type="entry name" value="UNDECAPRENYL-PHOSPHATE 4-DEOXY-4-FORMAMIDO-L-ARABINOSE TRANSFERASE-RELATED"/>
    <property type="match status" value="1"/>
</dbReference>
<comment type="subcellular location">
    <subcellularLocation>
        <location evidence="1">Cell membrane</location>
        <topology evidence="1">Multi-pass membrane protein</topology>
    </subcellularLocation>
</comment>
<dbReference type="InterPro" id="IPR029044">
    <property type="entry name" value="Nucleotide-diphossugar_trans"/>
</dbReference>
<dbReference type="STRING" id="378794.GCA_001570625_01002"/>
<evidence type="ECO:0000256" key="7">
    <source>
        <dbReference type="ARBA" id="ARBA00023136"/>
    </source>
</evidence>
<feature type="transmembrane region" description="Helical" evidence="9">
    <location>
        <begin position="220"/>
        <end position="241"/>
    </location>
</feature>
<sequence length="303" mass="35012">MFNESENIGILYERLTMVLANLNRTYEVICVNDGSRDDTLQKMIKINQMNPRFKIIDLSRNFGKEIALSAGLDYASGEVVVPIDADLQDPPELIYEMIEKWNEGYDVVYAVRTQRDGESWFKKSTAALFYKIIGKISPIDIPGNTGDFRLMSRQAVDAIKELRETHRFMKGLFGWIGFRQAAIMYNRDARYAGKTKWNYGKLWNLALEGITSFSYMPLQWSMYFGFFVAFNAFLYGIYMTIRTLLYGNPVPGYPSLMVMVLFLGGVQLFTIGIIGEYIGRIYTESKHRPLYFVRESRGFNEEK</sequence>
<organism evidence="11 12">
    <name type="scientific">Syntrophomonas wolfei</name>
    <dbReference type="NCBI Taxonomy" id="863"/>
    <lineage>
        <taxon>Bacteria</taxon>
        <taxon>Bacillati</taxon>
        <taxon>Bacillota</taxon>
        <taxon>Clostridia</taxon>
        <taxon>Eubacteriales</taxon>
        <taxon>Syntrophomonadaceae</taxon>
        <taxon>Syntrophomonas</taxon>
    </lineage>
</organism>
<dbReference type="PANTHER" id="PTHR48090:SF1">
    <property type="entry name" value="PROPHAGE BACTOPRENOL GLUCOSYL TRANSFERASE HOMOLOG"/>
    <property type="match status" value="1"/>
</dbReference>
<evidence type="ECO:0000256" key="8">
    <source>
        <dbReference type="ARBA" id="ARBA00038152"/>
    </source>
</evidence>
<dbReference type="InterPro" id="IPR001173">
    <property type="entry name" value="Glyco_trans_2-like"/>
</dbReference>
<comment type="caution">
    <text evidence="11">The sequence shown here is derived from an EMBL/GenBank/DDBJ whole genome shotgun (WGS) entry which is preliminary data.</text>
</comment>
<dbReference type="Proteomes" id="UP000263273">
    <property type="component" value="Unassembled WGS sequence"/>
</dbReference>
<keyword evidence="6 9" id="KW-1133">Transmembrane helix</keyword>
<feature type="transmembrane region" description="Helical" evidence="9">
    <location>
        <begin position="253"/>
        <end position="278"/>
    </location>
</feature>
<dbReference type="InterPro" id="IPR050256">
    <property type="entry name" value="Glycosyltransferase_2"/>
</dbReference>
<dbReference type="GO" id="GO:0016757">
    <property type="term" value="F:glycosyltransferase activity"/>
    <property type="evidence" value="ECO:0007669"/>
    <property type="project" value="UniProtKB-KW"/>
</dbReference>
<keyword evidence="3" id="KW-0328">Glycosyltransferase</keyword>
<comment type="similarity">
    <text evidence="8">Belongs to the glycosyltransferase 2 family. GtrB subfamily.</text>
</comment>
<evidence type="ECO:0000313" key="12">
    <source>
        <dbReference type="Proteomes" id="UP000263273"/>
    </source>
</evidence>
<evidence type="ECO:0000256" key="9">
    <source>
        <dbReference type="SAM" id="Phobius"/>
    </source>
</evidence>
<dbReference type="SUPFAM" id="SSF53448">
    <property type="entry name" value="Nucleotide-diphospho-sugar transferases"/>
    <property type="match status" value="1"/>
</dbReference>
<evidence type="ECO:0000256" key="6">
    <source>
        <dbReference type="ARBA" id="ARBA00022989"/>
    </source>
</evidence>
<accession>A0A354YXI9</accession>
<evidence type="ECO:0000256" key="3">
    <source>
        <dbReference type="ARBA" id="ARBA00022676"/>
    </source>
</evidence>
<evidence type="ECO:0000256" key="4">
    <source>
        <dbReference type="ARBA" id="ARBA00022679"/>
    </source>
</evidence>
<dbReference type="GO" id="GO:0005886">
    <property type="term" value="C:plasma membrane"/>
    <property type="evidence" value="ECO:0007669"/>
    <property type="project" value="UniProtKB-SubCell"/>
</dbReference>
<keyword evidence="2" id="KW-1003">Cell membrane</keyword>
<reference evidence="11 12" key="1">
    <citation type="journal article" date="2018" name="Nat. Biotechnol.">
        <title>A standardized bacterial taxonomy based on genome phylogeny substantially revises the tree of life.</title>
        <authorList>
            <person name="Parks D.H."/>
            <person name="Chuvochina M."/>
            <person name="Waite D.W."/>
            <person name="Rinke C."/>
            <person name="Skarshewski A."/>
            <person name="Chaumeil P.A."/>
            <person name="Hugenholtz P."/>
        </authorList>
    </citation>
    <scope>NUCLEOTIDE SEQUENCE [LARGE SCALE GENOMIC DNA]</scope>
    <source>
        <strain evidence="11">UBA10948</strain>
    </source>
</reference>
<evidence type="ECO:0000313" key="11">
    <source>
        <dbReference type="EMBL" id="HBK52932.1"/>
    </source>
</evidence>
<name>A0A354YXI9_9FIRM</name>
<dbReference type="Pfam" id="PF00535">
    <property type="entry name" value="Glycos_transf_2"/>
    <property type="match status" value="1"/>
</dbReference>
<dbReference type="FunFam" id="3.90.550.10:FF:000079">
    <property type="entry name" value="Probable glycosyl transferase"/>
    <property type="match status" value="1"/>
</dbReference>
<feature type="domain" description="Glycosyltransferase 2-like" evidence="10">
    <location>
        <begin position="2"/>
        <end position="158"/>
    </location>
</feature>
<keyword evidence="5 9" id="KW-0812">Transmembrane</keyword>
<dbReference type="Gene3D" id="3.90.550.10">
    <property type="entry name" value="Spore Coat Polysaccharide Biosynthesis Protein SpsA, Chain A"/>
    <property type="match status" value="1"/>
</dbReference>
<evidence type="ECO:0000256" key="1">
    <source>
        <dbReference type="ARBA" id="ARBA00004651"/>
    </source>
</evidence>